<feature type="compositionally biased region" description="Basic and acidic residues" evidence="1">
    <location>
        <begin position="1"/>
        <end position="11"/>
    </location>
</feature>
<evidence type="ECO:0000256" key="1">
    <source>
        <dbReference type="SAM" id="MobiDB-lite"/>
    </source>
</evidence>
<accession>A0A699KSG6</accession>
<protein>
    <submittedName>
        <fullName evidence="2">Uncharacterized protein</fullName>
    </submittedName>
</protein>
<sequence length="130" mass="14744">MNYADIDCREESETEEESGERGKEIVELNQAKKTDEVIEEWGVLYAQKCMPMVLKRSSTAVITKWTARKLIMLQKEMIASNKNIIAPDTDIETHETNAAKTTLEKERMTKSKIIAVKNVVSQSLIKAVNL</sequence>
<reference evidence="2" key="1">
    <citation type="journal article" date="2019" name="Sci. Rep.">
        <title>Draft genome of Tanacetum cinerariifolium, the natural source of mosquito coil.</title>
        <authorList>
            <person name="Yamashiro T."/>
            <person name="Shiraishi A."/>
            <person name="Satake H."/>
            <person name="Nakayama K."/>
        </authorList>
    </citation>
    <scope>NUCLEOTIDE SEQUENCE</scope>
</reference>
<gene>
    <name evidence="2" type="ORF">Tci_676182</name>
</gene>
<dbReference type="AlphaFoldDB" id="A0A699KSG6"/>
<dbReference type="EMBL" id="BKCJ010539564">
    <property type="protein sequence ID" value="GFB04211.1"/>
    <property type="molecule type" value="Genomic_DNA"/>
</dbReference>
<feature type="non-terminal residue" evidence="2">
    <location>
        <position position="130"/>
    </location>
</feature>
<comment type="caution">
    <text evidence="2">The sequence shown here is derived from an EMBL/GenBank/DDBJ whole genome shotgun (WGS) entry which is preliminary data.</text>
</comment>
<proteinExistence type="predicted"/>
<organism evidence="2">
    <name type="scientific">Tanacetum cinerariifolium</name>
    <name type="common">Dalmatian daisy</name>
    <name type="synonym">Chrysanthemum cinerariifolium</name>
    <dbReference type="NCBI Taxonomy" id="118510"/>
    <lineage>
        <taxon>Eukaryota</taxon>
        <taxon>Viridiplantae</taxon>
        <taxon>Streptophyta</taxon>
        <taxon>Embryophyta</taxon>
        <taxon>Tracheophyta</taxon>
        <taxon>Spermatophyta</taxon>
        <taxon>Magnoliopsida</taxon>
        <taxon>eudicotyledons</taxon>
        <taxon>Gunneridae</taxon>
        <taxon>Pentapetalae</taxon>
        <taxon>asterids</taxon>
        <taxon>campanulids</taxon>
        <taxon>Asterales</taxon>
        <taxon>Asteraceae</taxon>
        <taxon>Asteroideae</taxon>
        <taxon>Anthemideae</taxon>
        <taxon>Anthemidinae</taxon>
        <taxon>Tanacetum</taxon>
    </lineage>
</organism>
<feature type="region of interest" description="Disordered" evidence="1">
    <location>
        <begin position="1"/>
        <end position="23"/>
    </location>
</feature>
<name>A0A699KSG6_TANCI</name>
<evidence type="ECO:0000313" key="2">
    <source>
        <dbReference type="EMBL" id="GFB04211.1"/>
    </source>
</evidence>